<dbReference type="CDD" id="cd02526">
    <property type="entry name" value="GT2_RfbF_like"/>
    <property type="match status" value="1"/>
</dbReference>
<dbReference type="GO" id="GO:0016757">
    <property type="term" value="F:glycosyltransferase activity"/>
    <property type="evidence" value="ECO:0007669"/>
    <property type="project" value="UniProtKB-KW"/>
</dbReference>
<dbReference type="AlphaFoldDB" id="A0A3D8LG65"/>
<comment type="similarity">
    <text evidence="1">Belongs to the glycosyltransferase 2 family.</text>
</comment>
<evidence type="ECO:0000259" key="4">
    <source>
        <dbReference type="Pfam" id="PF00535"/>
    </source>
</evidence>
<dbReference type="Proteomes" id="UP000256708">
    <property type="component" value="Unassembled WGS sequence"/>
</dbReference>
<dbReference type="Pfam" id="PF00535">
    <property type="entry name" value="Glycos_transf_2"/>
    <property type="match status" value="1"/>
</dbReference>
<accession>A0A3D8LG65</accession>
<dbReference type="Gene3D" id="3.90.550.10">
    <property type="entry name" value="Spore Coat Polysaccharide Biosynthesis Protein SpsA, Chain A"/>
    <property type="match status" value="1"/>
</dbReference>
<protein>
    <submittedName>
        <fullName evidence="5">Glycosyltransferase family 2 protein</fullName>
    </submittedName>
</protein>
<organism evidence="5 6">
    <name type="scientific">Pontibacter diazotrophicus</name>
    <dbReference type="NCBI Taxonomy" id="1400979"/>
    <lineage>
        <taxon>Bacteria</taxon>
        <taxon>Pseudomonadati</taxon>
        <taxon>Bacteroidota</taxon>
        <taxon>Cytophagia</taxon>
        <taxon>Cytophagales</taxon>
        <taxon>Hymenobacteraceae</taxon>
        <taxon>Pontibacter</taxon>
    </lineage>
</organism>
<dbReference type="PANTHER" id="PTHR43179:SF12">
    <property type="entry name" value="GALACTOFURANOSYLTRANSFERASE GLFT2"/>
    <property type="match status" value="1"/>
</dbReference>
<reference evidence="6" key="1">
    <citation type="submission" date="2018-08" db="EMBL/GenBank/DDBJ databases">
        <authorList>
            <person name="Liu Z.-W."/>
            <person name="Du Z.-J."/>
        </authorList>
    </citation>
    <scope>NUCLEOTIDE SEQUENCE [LARGE SCALE GENOMIC DNA]</scope>
    <source>
        <strain evidence="6">H4X</strain>
    </source>
</reference>
<sequence length="285" mass="33056">MVTNVAGVIVLYNPQPDVIENIKTYSHSVKKLFAVDNSEKIAEDTIRKIQSEFANLEYIPLHQNKGIATALNVGATKACEENFEWLLTMDQDSKASKGMVQELLKTTETIDKDKIGIIAPRYILDSTQQEAHDGIEETDITITSGNLLNLKAFAIAGPFRDELFIDYVDHEYCLRLWQKGYKVLINNNVEIFHQIGTSSFHTFFGMKLGSTNHNYIRRYYITRNRLEILNQFKKDFPAYYHSQKFHNLREIGKVILFEADKLRKIKSFIKGYMDYKRKKFGKYKS</sequence>
<evidence type="ECO:0000256" key="3">
    <source>
        <dbReference type="ARBA" id="ARBA00022679"/>
    </source>
</evidence>
<evidence type="ECO:0000256" key="2">
    <source>
        <dbReference type="ARBA" id="ARBA00022676"/>
    </source>
</evidence>
<keyword evidence="3 5" id="KW-0808">Transferase</keyword>
<evidence type="ECO:0000256" key="1">
    <source>
        <dbReference type="ARBA" id="ARBA00006739"/>
    </source>
</evidence>
<proteinExistence type="inferred from homology"/>
<keyword evidence="2" id="KW-0328">Glycosyltransferase</keyword>
<dbReference type="PANTHER" id="PTHR43179">
    <property type="entry name" value="RHAMNOSYLTRANSFERASE WBBL"/>
    <property type="match status" value="1"/>
</dbReference>
<dbReference type="OrthoDB" id="9771846at2"/>
<dbReference type="InterPro" id="IPR001173">
    <property type="entry name" value="Glyco_trans_2-like"/>
</dbReference>
<evidence type="ECO:0000313" key="6">
    <source>
        <dbReference type="Proteomes" id="UP000256708"/>
    </source>
</evidence>
<comment type="caution">
    <text evidence="5">The sequence shown here is derived from an EMBL/GenBank/DDBJ whole genome shotgun (WGS) entry which is preliminary data.</text>
</comment>
<gene>
    <name evidence="5" type="ORF">DXT99_04405</name>
</gene>
<dbReference type="RefSeq" id="WP_115564309.1">
    <property type="nucleotide sequence ID" value="NZ_QRGR01000004.1"/>
</dbReference>
<dbReference type="InterPro" id="IPR029044">
    <property type="entry name" value="Nucleotide-diphossugar_trans"/>
</dbReference>
<keyword evidence="6" id="KW-1185">Reference proteome</keyword>
<feature type="domain" description="Glycosyltransferase 2-like" evidence="4">
    <location>
        <begin position="19"/>
        <end position="134"/>
    </location>
</feature>
<dbReference type="EMBL" id="QRGR01000004">
    <property type="protein sequence ID" value="RDV16449.1"/>
    <property type="molecule type" value="Genomic_DNA"/>
</dbReference>
<dbReference type="SUPFAM" id="SSF53448">
    <property type="entry name" value="Nucleotide-diphospho-sugar transferases"/>
    <property type="match status" value="1"/>
</dbReference>
<name>A0A3D8LG65_9BACT</name>
<evidence type="ECO:0000313" key="5">
    <source>
        <dbReference type="EMBL" id="RDV16449.1"/>
    </source>
</evidence>